<feature type="compositionally biased region" description="Polar residues" evidence="1">
    <location>
        <begin position="20"/>
        <end position="48"/>
    </location>
</feature>
<dbReference type="Proteomes" id="UP000789375">
    <property type="component" value="Unassembled WGS sequence"/>
</dbReference>
<evidence type="ECO:0000313" key="3">
    <source>
        <dbReference type="Proteomes" id="UP000789375"/>
    </source>
</evidence>
<reference evidence="2" key="1">
    <citation type="submission" date="2021-06" db="EMBL/GenBank/DDBJ databases">
        <authorList>
            <person name="Kallberg Y."/>
            <person name="Tangrot J."/>
            <person name="Rosling A."/>
        </authorList>
    </citation>
    <scope>NUCLEOTIDE SEQUENCE</scope>
    <source>
        <strain evidence="2">87-6 pot B 2015</strain>
    </source>
</reference>
<sequence length="134" mass="15044">MESAGNPDKQEENANEKTDSGQFDNNRFPSKNQTSNYSSAKNENSLEQSSSKPINSNNSKNEDEIKVIFHAHFPENTAKIGHPVIFGDGKALGSWEHHNITLRQPFPQIPTYWQSNPVNISTSNIGGHAIQYRY</sequence>
<protein>
    <submittedName>
        <fullName evidence="2">9722_t:CDS:1</fullName>
    </submittedName>
</protein>
<accession>A0A9N8YMJ1</accession>
<name>A0A9N8YMJ1_FUNMO</name>
<proteinExistence type="predicted"/>
<keyword evidence="3" id="KW-1185">Reference proteome</keyword>
<feature type="region of interest" description="Disordered" evidence="1">
    <location>
        <begin position="1"/>
        <end position="59"/>
    </location>
</feature>
<feature type="compositionally biased region" description="Basic and acidic residues" evidence="1">
    <location>
        <begin position="8"/>
        <end position="19"/>
    </location>
</feature>
<comment type="caution">
    <text evidence="2">The sequence shown here is derived from an EMBL/GenBank/DDBJ whole genome shotgun (WGS) entry which is preliminary data.</text>
</comment>
<evidence type="ECO:0000256" key="1">
    <source>
        <dbReference type="SAM" id="MobiDB-lite"/>
    </source>
</evidence>
<gene>
    <name evidence="2" type="ORF">FMOSSE_LOCUS24</name>
</gene>
<feature type="compositionally biased region" description="Low complexity" evidence="1">
    <location>
        <begin position="49"/>
        <end position="59"/>
    </location>
</feature>
<dbReference type="EMBL" id="CAJVPP010000002">
    <property type="protein sequence ID" value="CAG8434042.1"/>
    <property type="molecule type" value="Genomic_DNA"/>
</dbReference>
<evidence type="ECO:0000313" key="2">
    <source>
        <dbReference type="EMBL" id="CAG8434042.1"/>
    </source>
</evidence>
<dbReference type="AlphaFoldDB" id="A0A9N8YMJ1"/>
<organism evidence="2 3">
    <name type="scientific">Funneliformis mosseae</name>
    <name type="common">Endomycorrhizal fungus</name>
    <name type="synonym">Glomus mosseae</name>
    <dbReference type="NCBI Taxonomy" id="27381"/>
    <lineage>
        <taxon>Eukaryota</taxon>
        <taxon>Fungi</taxon>
        <taxon>Fungi incertae sedis</taxon>
        <taxon>Mucoromycota</taxon>
        <taxon>Glomeromycotina</taxon>
        <taxon>Glomeromycetes</taxon>
        <taxon>Glomerales</taxon>
        <taxon>Glomeraceae</taxon>
        <taxon>Funneliformis</taxon>
    </lineage>
</organism>
<feature type="non-terminal residue" evidence="2">
    <location>
        <position position="134"/>
    </location>
</feature>